<gene>
    <name evidence="1" type="ORF">GPECTOR_776g953</name>
</gene>
<dbReference type="GO" id="GO:0046513">
    <property type="term" value="P:ceramide biosynthetic process"/>
    <property type="evidence" value="ECO:0007669"/>
    <property type="project" value="TreeGrafter"/>
</dbReference>
<keyword evidence="2" id="KW-1185">Reference proteome</keyword>
<dbReference type="PANTHER" id="PTHR12393">
    <property type="entry name" value="SPHINGOMYELIN PHOSPHODIESTERASE RELATED"/>
    <property type="match status" value="1"/>
</dbReference>
<dbReference type="GO" id="GO:0004620">
    <property type="term" value="F:phospholipase activity"/>
    <property type="evidence" value="ECO:0007669"/>
    <property type="project" value="TreeGrafter"/>
</dbReference>
<reference evidence="2" key="1">
    <citation type="journal article" date="2016" name="Nat. Commun.">
        <title>The Gonium pectorale genome demonstrates co-option of cell cycle regulation during the evolution of multicellularity.</title>
        <authorList>
            <person name="Hanschen E.R."/>
            <person name="Marriage T.N."/>
            <person name="Ferris P.J."/>
            <person name="Hamaji T."/>
            <person name="Toyoda A."/>
            <person name="Fujiyama A."/>
            <person name="Neme R."/>
            <person name="Noguchi H."/>
            <person name="Minakuchi Y."/>
            <person name="Suzuki M."/>
            <person name="Kawai-Toyooka H."/>
            <person name="Smith D.R."/>
            <person name="Sparks H."/>
            <person name="Anderson J."/>
            <person name="Bakaric R."/>
            <person name="Luria V."/>
            <person name="Karger A."/>
            <person name="Kirschner M.W."/>
            <person name="Durand P.M."/>
            <person name="Michod R.E."/>
            <person name="Nozaki H."/>
            <person name="Olson B.J."/>
        </authorList>
    </citation>
    <scope>NUCLEOTIDE SEQUENCE [LARGE SCALE GENOMIC DNA]</scope>
    <source>
        <strain evidence="2">NIES-2863</strain>
    </source>
</reference>
<comment type="caution">
    <text evidence="1">The sequence shown here is derived from an EMBL/GenBank/DDBJ whole genome shotgun (WGS) entry which is preliminary data.</text>
</comment>
<dbReference type="GO" id="GO:0071944">
    <property type="term" value="C:cell periphery"/>
    <property type="evidence" value="ECO:0007669"/>
    <property type="project" value="TreeGrafter"/>
</dbReference>
<dbReference type="GO" id="GO:0016020">
    <property type="term" value="C:membrane"/>
    <property type="evidence" value="ECO:0007669"/>
    <property type="project" value="TreeGrafter"/>
</dbReference>
<evidence type="ECO:0000313" key="2">
    <source>
        <dbReference type="Proteomes" id="UP000075714"/>
    </source>
</evidence>
<proteinExistence type="predicted"/>
<name>A0A150FU39_GONPE</name>
<dbReference type="EMBL" id="LSYV01000772">
    <property type="protein sequence ID" value="KXZ41116.1"/>
    <property type="molecule type" value="Genomic_DNA"/>
</dbReference>
<dbReference type="SUPFAM" id="SSF48403">
    <property type="entry name" value="Ankyrin repeat"/>
    <property type="match status" value="1"/>
</dbReference>
<evidence type="ECO:0000313" key="1">
    <source>
        <dbReference type="EMBL" id="KXZ41116.1"/>
    </source>
</evidence>
<evidence type="ECO:0008006" key="3">
    <source>
        <dbReference type="Google" id="ProtNLM"/>
    </source>
</evidence>
<dbReference type="Proteomes" id="UP000075714">
    <property type="component" value="Unassembled WGS sequence"/>
</dbReference>
<dbReference type="OrthoDB" id="494131at2759"/>
<sequence>MTLGQRRELLCLTAASGDIAALRSALRSAGCVPSVQVFEAAAQTGQLRACQWLLRKGCPVLRADIDAHGSDLLAAAARGGHRHVCEWLISLGLVWNCCGAVEAARGGYVELVE</sequence>
<protein>
    <recommendedName>
        <fullName evidence="3">Ankyrin repeat domain-containing protein</fullName>
    </recommendedName>
</protein>
<dbReference type="Gene3D" id="1.25.40.20">
    <property type="entry name" value="Ankyrin repeat-containing domain"/>
    <property type="match status" value="1"/>
</dbReference>
<dbReference type="GO" id="GO:0030149">
    <property type="term" value="P:sphingolipid catabolic process"/>
    <property type="evidence" value="ECO:0007669"/>
    <property type="project" value="TreeGrafter"/>
</dbReference>
<dbReference type="AlphaFoldDB" id="A0A150FU39"/>
<dbReference type="GO" id="GO:0005783">
    <property type="term" value="C:endoplasmic reticulum"/>
    <property type="evidence" value="ECO:0007669"/>
    <property type="project" value="TreeGrafter"/>
</dbReference>
<dbReference type="InterPro" id="IPR036770">
    <property type="entry name" value="Ankyrin_rpt-contain_sf"/>
</dbReference>
<organism evidence="1 2">
    <name type="scientific">Gonium pectorale</name>
    <name type="common">Green alga</name>
    <dbReference type="NCBI Taxonomy" id="33097"/>
    <lineage>
        <taxon>Eukaryota</taxon>
        <taxon>Viridiplantae</taxon>
        <taxon>Chlorophyta</taxon>
        <taxon>core chlorophytes</taxon>
        <taxon>Chlorophyceae</taxon>
        <taxon>CS clade</taxon>
        <taxon>Chlamydomonadales</taxon>
        <taxon>Volvocaceae</taxon>
        <taxon>Gonium</taxon>
    </lineage>
</organism>
<accession>A0A150FU39</accession>
<dbReference type="PANTHER" id="PTHR12393:SF6">
    <property type="entry name" value="SPHINGOMYELIN PHOSPHODIESTERASE 2"/>
    <property type="match status" value="1"/>
</dbReference>